<comment type="subcellular location">
    <subcellularLocation>
        <location evidence="1">Nucleus</location>
    </subcellularLocation>
</comment>
<reference evidence="8" key="1">
    <citation type="submission" date="2022-12" db="EMBL/GenBank/DDBJ databases">
        <title>Draft genome assemblies for two species of Escallonia (Escalloniales).</title>
        <authorList>
            <person name="Chanderbali A."/>
            <person name="Dervinis C."/>
            <person name="Anghel I."/>
            <person name="Soltis D."/>
            <person name="Soltis P."/>
            <person name="Zapata F."/>
        </authorList>
    </citation>
    <scope>NUCLEOTIDE SEQUENCE</scope>
    <source>
        <strain evidence="8">UCBG64.0493</strain>
        <tissue evidence="8">Leaf</tissue>
    </source>
</reference>
<protein>
    <recommendedName>
        <fullName evidence="7">Zinc finger PHD-type domain-containing protein</fullName>
    </recommendedName>
</protein>
<dbReference type="InterPro" id="IPR019786">
    <property type="entry name" value="Zinc_finger_PHD-type_CS"/>
</dbReference>
<dbReference type="PANTHER" id="PTHR46174:SF1">
    <property type="entry name" value="CXXC-TYPE ZINC FINGER PROTEIN 1"/>
    <property type="match status" value="1"/>
</dbReference>
<organism evidence="8 9">
    <name type="scientific">Escallonia herrerae</name>
    <dbReference type="NCBI Taxonomy" id="1293975"/>
    <lineage>
        <taxon>Eukaryota</taxon>
        <taxon>Viridiplantae</taxon>
        <taxon>Streptophyta</taxon>
        <taxon>Embryophyta</taxon>
        <taxon>Tracheophyta</taxon>
        <taxon>Spermatophyta</taxon>
        <taxon>Magnoliopsida</taxon>
        <taxon>eudicotyledons</taxon>
        <taxon>Gunneridae</taxon>
        <taxon>Pentapetalae</taxon>
        <taxon>asterids</taxon>
        <taxon>campanulids</taxon>
        <taxon>Escalloniales</taxon>
        <taxon>Escalloniaceae</taxon>
        <taxon>Escallonia</taxon>
    </lineage>
</organism>
<feature type="compositionally biased region" description="Polar residues" evidence="6">
    <location>
        <begin position="251"/>
        <end position="265"/>
    </location>
</feature>
<dbReference type="SUPFAM" id="SSF57903">
    <property type="entry name" value="FYVE/PHD zinc finger"/>
    <property type="match status" value="1"/>
</dbReference>
<evidence type="ECO:0000256" key="6">
    <source>
        <dbReference type="SAM" id="MobiDB-lite"/>
    </source>
</evidence>
<dbReference type="SMART" id="SM00249">
    <property type="entry name" value="PHD"/>
    <property type="match status" value="1"/>
</dbReference>
<evidence type="ECO:0000259" key="7">
    <source>
        <dbReference type="SMART" id="SM00249"/>
    </source>
</evidence>
<keyword evidence="4" id="KW-0862">Zinc</keyword>
<evidence type="ECO:0000256" key="3">
    <source>
        <dbReference type="ARBA" id="ARBA00022771"/>
    </source>
</evidence>
<evidence type="ECO:0000256" key="4">
    <source>
        <dbReference type="ARBA" id="ARBA00022833"/>
    </source>
</evidence>
<evidence type="ECO:0000313" key="8">
    <source>
        <dbReference type="EMBL" id="KAK3012543.1"/>
    </source>
</evidence>
<sequence length="334" mass="38264">MSFYVPALQKVGGNCPELKKLIELLSDAEELCVGIEEGNDDLSIVAGRLSTAYKAVEVARVNDSQGYRKFELALARHSWRLRAHKLLEGSEKPAIQQIHQHLKEGLTLGMPRDDHFWQRVTEVRHISGQWADKAKQLIATRFDTLLSCEQVSLDSGTLGLEKVFELINEGENLPVHFCKELKLLRDRSMLYCICRKPYDQRAMIACDKCDEWYHFDCIKLSSTPKTYICPACKFEPDNLCASPSITQERQVESSGNCEEPQTPSPRQIEVRRKSGKRKSSTNRNILEITDNSEMLRRSSGIGCLLWRNRKPFRRAARKRSELEIFSPFSCVQQQ</sequence>
<dbReference type="Gene3D" id="2.60.120.650">
    <property type="entry name" value="Cupin"/>
    <property type="match status" value="1"/>
</dbReference>
<evidence type="ECO:0000256" key="1">
    <source>
        <dbReference type="ARBA" id="ARBA00004123"/>
    </source>
</evidence>
<keyword evidence="9" id="KW-1185">Reference proteome</keyword>
<dbReference type="InterPro" id="IPR037869">
    <property type="entry name" value="Spp1/CFP1"/>
</dbReference>
<name>A0AA88VRP7_9ASTE</name>
<dbReference type="PROSITE" id="PS01359">
    <property type="entry name" value="ZF_PHD_1"/>
    <property type="match status" value="1"/>
</dbReference>
<keyword evidence="5" id="KW-0539">Nucleus</keyword>
<dbReference type="AlphaFoldDB" id="A0AA88VRP7"/>
<dbReference type="GO" id="GO:0048188">
    <property type="term" value="C:Set1C/COMPASS complex"/>
    <property type="evidence" value="ECO:0007669"/>
    <property type="project" value="InterPro"/>
</dbReference>
<dbReference type="Proteomes" id="UP001188597">
    <property type="component" value="Unassembled WGS sequence"/>
</dbReference>
<dbReference type="EMBL" id="JAVXUP010001369">
    <property type="protein sequence ID" value="KAK3012543.1"/>
    <property type="molecule type" value="Genomic_DNA"/>
</dbReference>
<keyword evidence="2" id="KW-0479">Metal-binding</keyword>
<dbReference type="GO" id="GO:0045893">
    <property type="term" value="P:positive regulation of DNA-templated transcription"/>
    <property type="evidence" value="ECO:0007669"/>
    <property type="project" value="TreeGrafter"/>
</dbReference>
<feature type="domain" description="Zinc finger PHD-type" evidence="7">
    <location>
        <begin position="191"/>
        <end position="233"/>
    </location>
</feature>
<dbReference type="PANTHER" id="PTHR46174">
    <property type="entry name" value="CXXC-TYPE ZINC FINGER PROTEIN 1"/>
    <property type="match status" value="1"/>
</dbReference>
<dbReference type="Pfam" id="PF00628">
    <property type="entry name" value="PHD"/>
    <property type="match status" value="1"/>
</dbReference>
<dbReference type="InterPro" id="IPR019787">
    <property type="entry name" value="Znf_PHD-finger"/>
</dbReference>
<keyword evidence="3" id="KW-0863">Zinc-finger</keyword>
<feature type="region of interest" description="Disordered" evidence="6">
    <location>
        <begin position="251"/>
        <end position="283"/>
    </location>
</feature>
<evidence type="ECO:0000313" key="9">
    <source>
        <dbReference type="Proteomes" id="UP001188597"/>
    </source>
</evidence>
<comment type="caution">
    <text evidence="8">The sequence shown here is derived from an EMBL/GenBank/DDBJ whole genome shotgun (WGS) entry which is preliminary data.</text>
</comment>
<evidence type="ECO:0000256" key="5">
    <source>
        <dbReference type="ARBA" id="ARBA00023242"/>
    </source>
</evidence>
<accession>A0AA88VRP7</accession>
<proteinExistence type="predicted"/>
<dbReference type="InterPro" id="IPR011011">
    <property type="entry name" value="Znf_FYVE_PHD"/>
</dbReference>
<dbReference type="GO" id="GO:0008270">
    <property type="term" value="F:zinc ion binding"/>
    <property type="evidence" value="ECO:0007669"/>
    <property type="project" value="UniProtKB-KW"/>
</dbReference>
<gene>
    <name evidence="8" type="ORF">RJ639_009334</name>
</gene>
<evidence type="ECO:0000256" key="2">
    <source>
        <dbReference type="ARBA" id="ARBA00022723"/>
    </source>
</evidence>
<dbReference type="InterPro" id="IPR001965">
    <property type="entry name" value="Znf_PHD"/>
</dbReference>